<feature type="domain" description="Tyrosine-protein phosphatase" evidence="18">
    <location>
        <begin position="78"/>
        <end position="227"/>
    </location>
</feature>
<dbReference type="PROSITE" id="PS50056">
    <property type="entry name" value="TYR_PHOSPHATASE_2"/>
    <property type="match status" value="1"/>
</dbReference>
<dbReference type="GO" id="GO:0005737">
    <property type="term" value="C:cytoplasm"/>
    <property type="evidence" value="ECO:0007669"/>
    <property type="project" value="UniProtKB-SubCell"/>
</dbReference>
<organism evidence="20 21">
    <name type="scientific">Coilia grayii</name>
    <name type="common">Gray's grenadier anchovy</name>
    <dbReference type="NCBI Taxonomy" id="363190"/>
    <lineage>
        <taxon>Eukaryota</taxon>
        <taxon>Metazoa</taxon>
        <taxon>Chordata</taxon>
        <taxon>Craniata</taxon>
        <taxon>Vertebrata</taxon>
        <taxon>Euteleostomi</taxon>
        <taxon>Actinopterygii</taxon>
        <taxon>Neopterygii</taxon>
        <taxon>Teleostei</taxon>
        <taxon>Clupei</taxon>
        <taxon>Clupeiformes</taxon>
        <taxon>Clupeoidei</taxon>
        <taxon>Engraulidae</taxon>
        <taxon>Coilinae</taxon>
        <taxon>Coilia</taxon>
    </lineage>
</organism>
<evidence type="ECO:0000313" key="20">
    <source>
        <dbReference type="EMBL" id="KAL2083062.1"/>
    </source>
</evidence>
<dbReference type="EC" id="3.1.3.48" evidence="4"/>
<evidence type="ECO:0000259" key="19">
    <source>
        <dbReference type="PROSITE" id="PS50056"/>
    </source>
</evidence>
<dbReference type="InterPro" id="IPR020405">
    <property type="entry name" value="Atypical_DUSP_subfamA"/>
</dbReference>
<comment type="catalytic activity">
    <reaction evidence="14">
        <text>O-phospho-L-threonyl-[protein] + H2O = L-threonyl-[protein] + phosphate</text>
        <dbReference type="Rhea" id="RHEA:47004"/>
        <dbReference type="Rhea" id="RHEA-COMP:11060"/>
        <dbReference type="Rhea" id="RHEA-COMP:11605"/>
        <dbReference type="ChEBI" id="CHEBI:15377"/>
        <dbReference type="ChEBI" id="CHEBI:30013"/>
        <dbReference type="ChEBI" id="CHEBI:43474"/>
        <dbReference type="ChEBI" id="CHEBI:61977"/>
        <dbReference type="EC" id="3.1.3.16"/>
    </reaction>
</comment>
<evidence type="ECO:0000256" key="15">
    <source>
        <dbReference type="ARBA" id="ARBA00051722"/>
    </source>
</evidence>
<evidence type="ECO:0000259" key="18">
    <source>
        <dbReference type="PROSITE" id="PS50054"/>
    </source>
</evidence>
<dbReference type="GO" id="GO:0005634">
    <property type="term" value="C:nucleus"/>
    <property type="evidence" value="ECO:0007669"/>
    <property type="project" value="UniProtKB-SubCell"/>
</dbReference>
<keyword evidence="8" id="KW-0904">Protein phosphatase</keyword>
<dbReference type="PANTHER" id="PTHR45682:SF6">
    <property type="entry name" value="DUAL SPECIFICITY PHOSPHATASE 29"/>
    <property type="match status" value="1"/>
</dbReference>
<evidence type="ECO:0000256" key="3">
    <source>
        <dbReference type="ARBA" id="ARBA00008601"/>
    </source>
</evidence>
<evidence type="ECO:0000256" key="10">
    <source>
        <dbReference type="ARBA" id="ARBA00023845"/>
    </source>
</evidence>
<dbReference type="Pfam" id="PF00782">
    <property type="entry name" value="DSPc"/>
    <property type="match status" value="1"/>
</dbReference>
<evidence type="ECO:0000256" key="1">
    <source>
        <dbReference type="ARBA" id="ARBA00004123"/>
    </source>
</evidence>
<evidence type="ECO:0000256" key="6">
    <source>
        <dbReference type="ARBA" id="ARBA00022490"/>
    </source>
</evidence>
<evidence type="ECO:0000313" key="21">
    <source>
        <dbReference type="Proteomes" id="UP001591681"/>
    </source>
</evidence>
<sequence>MNSGVTKLPNHGTGVTKPANQWPEVNKPANQKPGQMKAANQKNAYLPVRIDPDSDYVTPGVFELQQLFWTEGGAELAHVNEVWPRLFIGDEKTSLERPQLEAMGMTHVLNAAEGKWNNVATGPAYYRGMNVQYYGITAEDTPTFDLTPFFYPAADFIHQALSQPESRVLVHCVRGRSRSAALVLAYLMLQERLSVVEAVTLVRRRRCVLPNRGFIKQLRTLDITLQQHRRQHRDNHTAQGGEEVNERTGRRGEERENTGRRGEPHNMGRRGGEREDRGRRGGEEREDRGRRGGEGEQGGEEEKERTRGGEEEKNERTEGGQGERNEERGRTGGGEEREDRGRRMRGQRNERRRMRDQSEDRRRRGMREEREEGERNERTQS</sequence>
<dbReference type="EMBL" id="JBHFQA010000018">
    <property type="protein sequence ID" value="KAL2083062.1"/>
    <property type="molecule type" value="Genomic_DNA"/>
</dbReference>
<keyword evidence="21" id="KW-1185">Reference proteome</keyword>
<keyword evidence="9" id="KW-0539">Nucleus</keyword>
<comment type="similarity">
    <text evidence="3">Belongs to the protein-tyrosine phosphatase family. Non-receptor class dual specificity subfamily.</text>
</comment>
<evidence type="ECO:0000256" key="8">
    <source>
        <dbReference type="ARBA" id="ARBA00022912"/>
    </source>
</evidence>
<dbReference type="InterPro" id="IPR000387">
    <property type="entry name" value="Tyr_Pase_dom"/>
</dbReference>
<dbReference type="GO" id="GO:0004725">
    <property type="term" value="F:protein tyrosine phosphatase activity"/>
    <property type="evidence" value="ECO:0007669"/>
    <property type="project" value="UniProtKB-EC"/>
</dbReference>
<dbReference type="InterPro" id="IPR020422">
    <property type="entry name" value="TYR_PHOSPHATASE_DUAL_dom"/>
</dbReference>
<dbReference type="PROSITE" id="PS00383">
    <property type="entry name" value="TYR_PHOSPHATASE_1"/>
    <property type="match status" value="1"/>
</dbReference>
<dbReference type="PROSITE" id="PS50054">
    <property type="entry name" value="TYR_PHOSPHATASE_DUAL"/>
    <property type="match status" value="1"/>
</dbReference>
<comment type="catalytic activity">
    <reaction evidence="15">
        <text>O-phospho-L-tyrosyl-[protein] + H2O = L-tyrosyl-[protein] + phosphate</text>
        <dbReference type="Rhea" id="RHEA:10684"/>
        <dbReference type="Rhea" id="RHEA-COMP:10136"/>
        <dbReference type="Rhea" id="RHEA-COMP:20101"/>
        <dbReference type="ChEBI" id="CHEBI:15377"/>
        <dbReference type="ChEBI" id="CHEBI:43474"/>
        <dbReference type="ChEBI" id="CHEBI:46858"/>
        <dbReference type="ChEBI" id="CHEBI:61978"/>
        <dbReference type="EC" id="3.1.3.48"/>
    </reaction>
</comment>
<evidence type="ECO:0000256" key="14">
    <source>
        <dbReference type="ARBA" id="ARBA00048336"/>
    </source>
</evidence>
<feature type="domain" description="Tyrosine specific protein phosphatases" evidence="19">
    <location>
        <begin position="154"/>
        <end position="206"/>
    </location>
</feature>
<comment type="function">
    <text evidence="12">Dual specificity phosphatase able to dephosphorylate phosphotyrosine, phosphoserine and phosphothreonine residues within the same substrate, with a preference for phosphotyrosine as a substrate. Involved in the modulation of AMPK and MAPK1/2 signaling pathways.</text>
</comment>
<evidence type="ECO:0000256" key="17">
    <source>
        <dbReference type="SAM" id="MobiDB-lite"/>
    </source>
</evidence>
<dbReference type="SUPFAM" id="SSF52799">
    <property type="entry name" value="(Phosphotyrosine protein) phosphatases II"/>
    <property type="match status" value="1"/>
</dbReference>
<feature type="compositionally biased region" description="Basic and acidic residues" evidence="17">
    <location>
        <begin position="244"/>
        <end position="381"/>
    </location>
</feature>
<evidence type="ECO:0000256" key="13">
    <source>
        <dbReference type="ARBA" id="ARBA00047761"/>
    </source>
</evidence>
<evidence type="ECO:0000256" key="7">
    <source>
        <dbReference type="ARBA" id="ARBA00022801"/>
    </source>
</evidence>
<feature type="active site" description="Phosphocysteine intermediate" evidence="16">
    <location>
        <position position="172"/>
    </location>
</feature>
<evidence type="ECO:0000256" key="5">
    <source>
        <dbReference type="ARBA" id="ARBA00013081"/>
    </source>
</evidence>
<dbReference type="InterPro" id="IPR029021">
    <property type="entry name" value="Prot-tyrosine_phosphatase-like"/>
</dbReference>
<gene>
    <name evidence="20" type="ORF">ACEWY4_020835</name>
</gene>
<name>A0ABD1J796_9TELE</name>
<feature type="region of interest" description="Disordered" evidence="17">
    <location>
        <begin position="1"/>
        <end position="36"/>
    </location>
</feature>
<dbReference type="InterPro" id="IPR000340">
    <property type="entry name" value="Dual-sp_phosphatase_cat-dom"/>
</dbReference>
<dbReference type="SMART" id="SM00195">
    <property type="entry name" value="DSPc"/>
    <property type="match status" value="1"/>
</dbReference>
<evidence type="ECO:0000256" key="2">
    <source>
        <dbReference type="ARBA" id="ARBA00004496"/>
    </source>
</evidence>
<protein>
    <recommendedName>
        <fullName evidence="10">Dual specificity phosphatase 29</fullName>
        <ecNumber evidence="5">3.1.3.16</ecNumber>
        <ecNumber evidence="4">3.1.3.48</ecNumber>
    </recommendedName>
    <alternativeName>
        <fullName evidence="11">Dual specificity phosphatase DUPD1</fullName>
    </alternativeName>
</protein>
<dbReference type="EC" id="3.1.3.16" evidence="5"/>
<dbReference type="AlphaFoldDB" id="A0ABD1J796"/>
<comment type="caution">
    <text evidence="20">The sequence shown here is derived from an EMBL/GenBank/DDBJ whole genome shotgun (WGS) entry which is preliminary data.</text>
</comment>
<evidence type="ECO:0000256" key="12">
    <source>
        <dbReference type="ARBA" id="ARBA00045755"/>
    </source>
</evidence>
<evidence type="ECO:0000256" key="4">
    <source>
        <dbReference type="ARBA" id="ARBA00013064"/>
    </source>
</evidence>
<dbReference type="GO" id="GO:0004722">
    <property type="term" value="F:protein serine/threonine phosphatase activity"/>
    <property type="evidence" value="ECO:0007669"/>
    <property type="project" value="UniProtKB-EC"/>
</dbReference>
<feature type="region of interest" description="Disordered" evidence="17">
    <location>
        <begin position="226"/>
        <end position="381"/>
    </location>
</feature>
<dbReference type="PRINTS" id="PR01908">
    <property type="entry name" value="ADSPHPHTASE"/>
</dbReference>
<dbReference type="Gene3D" id="3.90.190.10">
    <property type="entry name" value="Protein tyrosine phosphatase superfamily"/>
    <property type="match status" value="1"/>
</dbReference>
<evidence type="ECO:0000256" key="11">
    <source>
        <dbReference type="ARBA" id="ARBA00033152"/>
    </source>
</evidence>
<dbReference type="FunFam" id="3.90.190.10:FF:000037">
    <property type="entry name" value="dual specificity protein phosphatase 26"/>
    <property type="match status" value="1"/>
</dbReference>
<dbReference type="PANTHER" id="PTHR45682">
    <property type="entry name" value="AGAP008228-PA"/>
    <property type="match status" value="1"/>
</dbReference>
<proteinExistence type="inferred from homology"/>
<keyword evidence="7" id="KW-0378">Hydrolase</keyword>
<dbReference type="Proteomes" id="UP001591681">
    <property type="component" value="Unassembled WGS sequence"/>
</dbReference>
<keyword evidence="6" id="KW-0963">Cytoplasm</keyword>
<comment type="subcellular location">
    <subcellularLocation>
        <location evidence="2">Cytoplasm</location>
    </subcellularLocation>
    <subcellularLocation>
        <location evidence="1">Nucleus</location>
    </subcellularLocation>
</comment>
<reference evidence="20 21" key="1">
    <citation type="submission" date="2024-09" db="EMBL/GenBank/DDBJ databases">
        <title>A chromosome-level genome assembly of Gray's grenadier anchovy, Coilia grayii.</title>
        <authorList>
            <person name="Fu Z."/>
        </authorList>
    </citation>
    <scope>NUCLEOTIDE SEQUENCE [LARGE SCALE GENOMIC DNA]</scope>
    <source>
        <strain evidence="20">G4</strain>
        <tissue evidence="20">Muscle</tissue>
    </source>
</reference>
<accession>A0ABD1J796</accession>
<dbReference type="InterPro" id="IPR016130">
    <property type="entry name" value="Tyr_Pase_AS"/>
</dbReference>
<evidence type="ECO:0000256" key="9">
    <source>
        <dbReference type="ARBA" id="ARBA00023242"/>
    </source>
</evidence>
<dbReference type="PRINTS" id="PR01909">
    <property type="entry name" value="ADSPHPHTASEA"/>
</dbReference>
<comment type="catalytic activity">
    <reaction evidence="13">
        <text>O-phospho-L-seryl-[protein] + H2O = L-seryl-[protein] + phosphate</text>
        <dbReference type="Rhea" id="RHEA:20629"/>
        <dbReference type="Rhea" id="RHEA-COMP:9863"/>
        <dbReference type="Rhea" id="RHEA-COMP:11604"/>
        <dbReference type="ChEBI" id="CHEBI:15377"/>
        <dbReference type="ChEBI" id="CHEBI:29999"/>
        <dbReference type="ChEBI" id="CHEBI:43474"/>
        <dbReference type="ChEBI" id="CHEBI:83421"/>
        <dbReference type="EC" id="3.1.3.16"/>
    </reaction>
</comment>
<evidence type="ECO:0000256" key="16">
    <source>
        <dbReference type="PIRSR" id="PIRSR620405-1"/>
    </source>
</evidence>